<dbReference type="Proteomes" id="UP000199627">
    <property type="component" value="Unassembled WGS sequence"/>
</dbReference>
<proteinExistence type="predicted"/>
<evidence type="ECO:0000313" key="3">
    <source>
        <dbReference type="Proteomes" id="UP000199627"/>
    </source>
</evidence>
<keyword evidence="1" id="KW-1133">Transmembrane helix</keyword>
<evidence type="ECO:0000313" key="2">
    <source>
        <dbReference type="EMBL" id="SDQ40510.1"/>
    </source>
</evidence>
<dbReference type="AlphaFoldDB" id="A0A1H1ALH6"/>
<dbReference type="EMBL" id="FNKL01000002">
    <property type="protein sequence ID" value="SDQ40510.1"/>
    <property type="molecule type" value="Genomic_DNA"/>
</dbReference>
<organism evidence="2 3">
    <name type="scientific">Chryseobacterium soldanellicola</name>
    <dbReference type="NCBI Taxonomy" id="311333"/>
    <lineage>
        <taxon>Bacteria</taxon>
        <taxon>Pseudomonadati</taxon>
        <taxon>Bacteroidota</taxon>
        <taxon>Flavobacteriia</taxon>
        <taxon>Flavobacteriales</taxon>
        <taxon>Weeksellaceae</taxon>
        <taxon>Chryseobacterium group</taxon>
        <taxon>Chryseobacterium</taxon>
    </lineage>
</organism>
<feature type="transmembrane region" description="Helical" evidence="1">
    <location>
        <begin position="70"/>
        <end position="87"/>
    </location>
</feature>
<accession>A0A1H1ALH6</accession>
<feature type="transmembrane region" description="Helical" evidence="1">
    <location>
        <begin position="103"/>
        <end position="120"/>
    </location>
</feature>
<keyword evidence="1" id="KW-0472">Membrane</keyword>
<evidence type="ECO:0000256" key="1">
    <source>
        <dbReference type="SAM" id="Phobius"/>
    </source>
</evidence>
<sequence length="128" mass="15071">MTKLFKSKIFYYFFMIIVGLDVFNSALGLNVKTDFAFNIFIKYFSLLICLAAFISFFIDLKINHGIFKTYIYLKSIIFPTFFLLYMAKEPILYGVHIFPAEKYLMFGFALVLGLVLLLLYNKYKIENQ</sequence>
<dbReference type="STRING" id="311333.SAMN05421664_1479"/>
<protein>
    <submittedName>
        <fullName evidence="2">Uncharacterized protein</fullName>
    </submittedName>
</protein>
<gene>
    <name evidence="2" type="ORF">SAMN05421664_1479</name>
</gene>
<dbReference type="RefSeq" id="WP_089755098.1">
    <property type="nucleotide sequence ID" value="NZ_FNKL01000002.1"/>
</dbReference>
<feature type="transmembrane region" description="Helical" evidence="1">
    <location>
        <begin position="35"/>
        <end position="58"/>
    </location>
</feature>
<reference evidence="3" key="1">
    <citation type="submission" date="2016-10" db="EMBL/GenBank/DDBJ databases">
        <authorList>
            <person name="Varghese N."/>
            <person name="Submissions S."/>
        </authorList>
    </citation>
    <scope>NUCLEOTIDE SEQUENCE [LARGE SCALE GENOMIC DNA]</scope>
    <source>
        <strain evidence="3">DSM 17072</strain>
    </source>
</reference>
<keyword evidence="1" id="KW-0812">Transmembrane</keyword>
<keyword evidence="3" id="KW-1185">Reference proteome</keyword>
<name>A0A1H1ALH6_9FLAO</name>
<dbReference type="OrthoDB" id="9910270at2"/>
<feature type="transmembrane region" description="Helical" evidence="1">
    <location>
        <begin position="9"/>
        <end position="29"/>
    </location>
</feature>